<keyword evidence="3" id="KW-1185">Reference proteome</keyword>
<protein>
    <submittedName>
        <fullName evidence="4">G_PROTEIN_RECEP_F1_2 domain-containing protein</fullName>
    </submittedName>
</protein>
<evidence type="ECO:0000313" key="2">
    <source>
        <dbReference type="EMBL" id="VDN20867.1"/>
    </source>
</evidence>
<evidence type="ECO:0000256" key="1">
    <source>
        <dbReference type="SAM" id="Phobius"/>
    </source>
</evidence>
<keyword evidence="1" id="KW-0472">Membrane</keyword>
<accession>A0A183DVD8</accession>
<sequence length="86" mass="9594">MTIYVLIVETTLNAVPGLIMVASTTAGSTVMVNIMAYISGMSNYMCHACHPFIFAFSHRDFKEVLYRRSTQTQTFGIALGNLKIQR</sequence>
<feature type="transmembrane region" description="Helical" evidence="1">
    <location>
        <begin position="14"/>
        <end position="38"/>
    </location>
</feature>
<keyword evidence="1" id="KW-0812">Transmembrane</keyword>
<evidence type="ECO:0000313" key="4">
    <source>
        <dbReference type="WBParaSite" id="GPUH_0001269301-mRNA-1"/>
    </source>
</evidence>
<reference evidence="2 3" key="2">
    <citation type="submission" date="2018-11" db="EMBL/GenBank/DDBJ databases">
        <authorList>
            <consortium name="Pathogen Informatics"/>
        </authorList>
    </citation>
    <scope>NUCLEOTIDE SEQUENCE [LARGE SCALE GENOMIC DNA]</scope>
</reference>
<dbReference type="EMBL" id="UYRT01079514">
    <property type="protein sequence ID" value="VDN20867.1"/>
    <property type="molecule type" value="Genomic_DNA"/>
</dbReference>
<name>A0A183DVD8_9BILA</name>
<dbReference type="WBParaSite" id="GPUH_0001269301-mRNA-1">
    <property type="protein sequence ID" value="GPUH_0001269301-mRNA-1"/>
    <property type="gene ID" value="GPUH_0001269301"/>
</dbReference>
<evidence type="ECO:0000313" key="3">
    <source>
        <dbReference type="Proteomes" id="UP000271098"/>
    </source>
</evidence>
<gene>
    <name evidence="2" type="ORF">GPUH_LOCUS12679</name>
</gene>
<organism evidence="4">
    <name type="scientific">Gongylonema pulchrum</name>
    <dbReference type="NCBI Taxonomy" id="637853"/>
    <lineage>
        <taxon>Eukaryota</taxon>
        <taxon>Metazoa</taxon>
        <taxon>Ecdysozoa</taxon>
        <taxon>Nematoda</taxon>
        <taxon>Chromadorea</taxon>
        <taxon>Rhabditida</taxon>
        <taxon>Spirurina</taxon>
        <taxon>Spiruromorpha</taxon>
        <taxon>Spiruroidea</taxon>
        <taxon>Gongylonematidae</taxon>
        <taxon>Gongylonema</taxon>
    </lineage>
</organism>
<dbReference type="Proteomes" id="UP000271098">
    <property type="component" value="Unassembled WGS sequence"/>
</dbReference>
<dbReference type="AlphaFoldDB" id="A0A183DVD8"/>
<proteinExistence type="predicted"/>
<keyword evidence="1" id="KW-1133">Transmembrane helix</keyword>
<reference evidence="4" key="1">
    <citation type="submission" date="2016-06" db="UniProtKB">
        <authorList>
            <consortium name="WormBaseParasite"/>
        </authorList>
    </citation>
    <scope>IDENTIFICATION</scope>
</reference>